<keyword evidence="2" id="KW-1185">Reference proteome</keyword>
<dbReference type="InterPro" id="IPR016053">
    <property type="entry name" value="Haem_Oase-like"/>
</dbReference>
<name>A0A1W6Z1P9_9BORD</name>
<organism evidence="1 2">
    <name type="scientific">Bordetella genomosp. 9</name>
    <dbReference type="NCBI Taxonomy" id="1416803"/>
    <lineage>
        <taxon>Bacteria</taxon>
        <taxon>Pseudomonadati</taxon>
        <taxon>Pseudomonadota</taxon>
        <taxon>Betaproteobacteria</taxon>
        <taxon>Burkholderiales</taxon>
        <taxon>Alcaligenaceae</taxon>
        <taxon>Bordetella</taxon>
    </lineage>
</organism>
<gene>
    <name evidence="1" type="ORF">CAL13_11450</name>
</gene>
<proteinExistence type="predicted"/>
<reference evidence="1 2" key="1">
    <citation type="submission" date="2017-05" db="EMBL/GenBank/DDBJ databases">
        <title>Complete and WGS of Bordetella genogroups.</title>
        <authorList>
            <person name="Spilker T."/>
            <person name="LiPuma J."/>
        </authorList>
    </citation>
    <scope>NUCLEOTIDE SEQUENCE [LARGE SCALE GENOMIC DNA]</scope>
    <source>
        <strain evidence="1 2">AU17164</strain>
    </source>
</reference>
<dbReference type="GO" id="GO:0004392">
    <property type="term" value="F:heme oxygenase (decyclizing) activity"/>
    <property type="evidence" value="ECO:0007669"/>
    <property type="project" value="InterPro"/>
</dbReference>
<evidence type="ECO:0008006" key="3">
    <source>
        <dbReference type="Google" id="ProtNLM"/>
    </source>
</evidence>
<dbReference type="RefSeq" id="WP_086072455.1">
    <property type="nucleotide sequence ID" value="NZ_CP021109.1"/>
</dbReference>
<dbReference type="SUPFAM" id="SSF48613">
    <property type="entry name" value="Heme oxygenase-like"/>
    <property type="match status" value="1"/>
</dbReference>
<dbReference type="Gene3D" id="1.20.910.10">
    <property type="entry name" value="Heme oxygenase-like"/>
    <property type="match status" value="1"/>
</dbReference>
<evidence type="ECO:0000313" key="1">
    <source>
        <dbReference type="EMBL" id="ARP86753.1"/>
    </source>
</evidence>
<dbReference type="Pfam" id="PF01126">
    <property type="entry name" value="Heme_oxygenase"/>
    <property type="match status" value="1"/>
</dbReference>
<sequence length="190" mass="21120">MDVHATLRDATRDRHERLDRSLRIASPEATYEDYIAYLAALCGWLQPLEASLWARPWPPALQAARRRDKAARIQRDFEAARAAGMRVPAVPMCPALPDVTGSQAYALGVMYVIEGSQLGGRMMAKRFAAAWPAHRFHYLDGYGPDLGALWKDFTSFLASALRGPEDVNQAVAGACDAFDTLTDWLRRQGQ</sequence>
<dbReference type="GO" id="GO:0006788">
    <property type="term" value="P:heme oxidation"/>
    <property type="evidence" value="ECO:0007669"/>
    <property type="project" value="InterPro"/>
</dbReference>
<protein>
    <recommendedName>
        <fullName evidence="3">Heme oxygenase</fullName>
    </recommendedName>
</protein>
<dbReference type="CDD" id="cd19166">
    <property type="entry name" value="HemeO-bac"/>
    <property type="match status" value="1"/>
</dbReference>
<dbReference type="EMBL" id="CP021109">
    <property type="protein sequence ID" value="ARP86753.1"/>
    <property type="molecule type" value="Genomic_DNA"/>
</dbReference>
<dbReference type="AlphaFoldDB" id="A0A1W6Z1P9"/>
<accession>A0A1W6Z1P9</accession>
<evidence type="ECO:0000313" key="2">
    <source>
        <dbReference type="Proteomes" id="UP000194139"/>
    </source>
</evidence>
<dbReference type="InterPro" id="IPR016084">
    <property type="entry name" value="Haem_Oase-like_multi-hlx"/>
</dbReference>
<dbReference type="Proteomes" id="UP000194139">
    <property type="component" value="Chromosome"/>
</dbReference>